<evidence type="ECO:0000256" key="1">
    <source>
        <dbReference type="ARBA" id="ARBA00005051"/>
    </source>
</evidence>
<comment type="pathway">
    <text evidence="1">Cofactor biosynthesis; tetrahydrofolate biosynthesis; 2-amino-4-hydroxy-6-hydroxymethyl-7,8-dihydropteridine diphosphate from 7,8-dihydroneopterin triphosphate: step 4/4.</text>
</comment>
<evidence type="ECO:0000256" key="6">
    <source>
        <dbReference type="ARBA" id="ARBA00022741"/>
    </source>
</evidence>
<keyword evidence="9" id="KW-0289">Folate biosynthesis</keyword>
<dbReference type="Proteomes" id="UP000823619">
    <property type="component" value="Unassembled WGS sequence"/>
</dbReference>
<evidence type="ECO:0000313" key="15">
    <source>
        <dbReference type="Proteomes" id="UP000823619"/>
    </source>
</evidence>
<organism evidence="14 15">
    <name type="scientific">Candidatus Cryptobacteroides merdavium</name>
    <dbReference type="NCBI Taxonomy" id="2840769"/>
    <lineage>
        <taxon>Bacteria</taxon>
        <taxon>Pseudomonadati</taxon>
        <taxon>Bacteroidota</taxon>
        <taxon>Bacteroidia</taxon>
        <taxon>Bacteroidales</taxon>
        <taxon>Candidatus Cryptobacteroides</taxon>
    </lineage>
</organism>
<reference evidence="14" key="2">
    <citation type="journal article" date="2021" name="PeerJ">
        <title>Extensive microbial diversity within the chicken gut microbiome revealed by metagenomics and culture.</title>
        <authorList>
            <person name="Gilroy R."/>
            <person name="Ravi A."/>
            <person name="Getino M."/>
            <person name="Pursley I."/>
            <person name="Horton D.L."/>
            <person name="Alikhan N.F."/>
            <person name="Baker D."/>
            <person name="Gharbi K."/>
            <person name="Hall N."/>
            <person name="Watson M."/>
            <person name="Adriaenssens E.M."/>
            <person name="Foster-Nyarko E."/>
            <person name="Jarju S."/>
            <person name="Secka A."/>
            <person name="Antonio M."/>
            <person name="Oren A."/>
            <person name="Chaudhuri R.R."/>
            <person name="La Ragione R."/>
            <person name="Hildebrand F."/>
            <person name="Pallen M.J."/>
        </authorList>
    </citation>
    <scope>NUCLEOTIDE SEQUENCE</scope>
    <source>
        <strain evidence="14">D5-748</strain>
    </source>
</reference>
<keyword evidence="7" id="KW-0418">Kinase</keyword>
<dbReference type="GO" id="GO:0046656">
    <property type="term" value="P:folic acid biosynthetic process"/>
    <property type="evidence" value="ECO:0007669"/>
    <property type="project" value="UniProtKB-KW"/>
</dbReference>
<dbReference type="SUPFAM" id="SSF55083">
    <property type="entry name" value="6-hydroxymethyl-7,8-dihydropterin pyrophosphokinase, HPPK"/>
    <property type="match status" value="1"/>
</dbReference>
<evidence type="ECO:0000256" key="5">
    <source>
        <dbReference type="ARBA" id="ARBA00022679"/>
    </source>
</evidence>
<gene>
    <name evidence="14" type="primary">folK</name>
    <name evidence="14" type="ORF">IAC23_05165</name>
</gene>
<proteinExistence type="inferred from homology"/>
<sequence length="167" mass="18990">MADTGVSGREVMLYLGLGSNLGDRRHNLLEAVRCLDMAFAVNHDALSSFVETEPWGFDSDDIFLNAAVRYRLSVPRGTSMNAFAHEILRKCKSVEAEMGRTGKPEYDSDGRRIYRSRIIDIDILLLGDFRIDDSDLKIPHPLMHERDFVMIPLRGIVSHRTMDSLFM</sequence>
<keyword evidence="8" id="KW-0067">ATP-binding</keyword>
<feature type="domain" description="7,8-dihydro-6-hydroxymethylpterin-pyrophosphokinase" evidence="13">
    <location>
        <begin position="14"/>
        <end position="156"/>
    </location>
</feature>
<evidence type="ECO:0000313" key="14">
    <source>
        <dbReference type="EMBL" id="MBO8445070.1"/>
    </source>
</evidence>
<evidence type="ECO:0000259" key="13">
    <source>
        <dbReference type="Pfam" id="PF01288"/>
    </source>
</evidence>
<evidence type="ECO:0000256" key="9">
    <source>
        <dbReference type="ARBA" id="ARBA00022909"/>
    </source>
</evidence>
<comment type="similarity">
    <text evidence="2">Belongs to the HPPK family.</text>
</comment>
<evidence type="ECO:0000256" key="3">
    <source>
        <dbReference type="ARBA" id="ARBA00013253"/>
    </source>
</evidence>
<evidence type="ECO:0000256" key="2">
    <source>
        <dbReference type="ARBA" id="ARBA00005810"/>
    </source>
</evidence>
<dbReference type="Gene3D" id="3.30.70.560">
    <property type="entry name" value="7,8-Dihydro-6-hydroxymethylpterin-pyrophosphokinase HPPK"/>
    <property type="match status" value="1"/>
</dbReference>
<dbReference type="InterPro" id="IPR035907">
    <property type="entry name" value="Hppk_sf"/>
</dbReference>
<evidence type="ECO:0000256" key="11">
    <source>
        <dbReference type="ARBA" id="ARBA00029766"/>
    </source>
</evidence>
<dbReference type="CDD" id="cd00483">
    <property type="entry name" value="HPPK"/>
    <property type="match status" value="1"/>
</dbReference>
<dbReference type="EC" id="2.7.6.3" evidence="3"/>
<dbReference type="NCBIfam" id="TIGR01498">
    <property type="entry name" value="folK"/>
    <property type="match status" value="1"/>
</dbReference>
<dbReference type="GO" id="GO:0005524">
    <property type="term" value="F:ATP binding"/>
    <property type="evidence" value="ECO:0007669"/>
    <property type="project" value="UniProtKB-KW"/>
</dbReference>
<dbReference type="EMBL" id="JADIMO010000063">
    <property type="protein sequence ID" value="MBO8445070.1"/>
    <property type="molecule type" value="Genomic_DNA"/>
</dbReference>
<dbReference type="Pfam" id="PF01288">
    <property type="entry name" value="HPPK"/>
    <property type="match status" value="1"/>
</dbReference>
<protein>
    <recommendedName>
        <fullName evidence="4">2-amino-4-hydroxy-6-hydroxymethyldihydropteridine pyrophosphokinase</fullName>
        <ecNumber evidence="3">2.7.6.3</ecNumber>
    </recommendedName>
    <alternativeName>
        <fullName evidence="11">6-hydroxymethyl-7,8-dihydropterin pyrophosphokinase</fullName>
    </alternativeName>
    <alternativeName>
        <fullName evidence="12">7,8-dihydro-6-hydroxymethylpterin-pyrophosphokinase</fullName>
    </alternativeName>
</protein>
<dbReference type="GO" id="GO:0003848">
    <property type="term" value="F:2-amino-4-hydroxy-6-hydroxymethyldihydropteridine diphosphokinase activity"/>
    <property type="evidence" value="ECO:0007669"/>
    <property type="project" value="UniProtKB-EC"/>
</dbReference>
<dbReference type="PANTHER" id="PTHR43071:SF1">
    <property type="entry name" value="2-AMINO-4-HYDROXY-6-HYDROXYMETHYLDIHYDROPTERIDINE PYROPHOSPHOKINASE"/>
    <property type="match status" value="1"/>
</dbReference>
<reference evidence="14" key="1">
    <citation type="submission" date="2020-10" db="EMBL/GenBank/DDBJ databases">
        <authorList>
            <person name="Gilroy R."/>
        </authorList>
    </citation>
    <scope>NUCLEOTIDE SEQUENCE</scope>
    <source>
        <strain evidence="14">D5-748</strain>
    </source>
</reference>
<comment type="caution">
    <text evidence="14">The sequence shown here is derived from an EMBL/GenBank/DDBJ whole genome shotgun (WGS) entry which is preliminary data.</text>
</comment>
<name>A0A9D9EEX9_9BACT</name>
<keyword evidence="6" id="KW-0547">Nucleotide-binding</keyword>
<accession>A0A9D9EEX9</accession>
<dbReference type="AlphaFoldDB" id="A0A9D9EEX9"/>
<evidence type="ECO:0000256" key="10">
    <source>
        <dbReference type="ARBA" id="ARBA00029409"/>
    </source>
</evidence>
<evidence type="ECO:0000256" key="8">
    <source>
        <dbReference type="ARBA" id="ARBA00022840"/>
    </source>
</evidence>
<dbReference type="InterPro" id="IPR000550">
    <property type="entry name" value="Hppk"/>
</dbReference>
<dbReference type="GO" id="GO:0016301">
    <property type="term" value="F:kinase activity"/>
    <property type="evidence" value="ECO:0007669"/>
    <property type="project" value="UniProtKB-KW"/>
</dbReference>
<evidence type="ECO:0000256" key="12">
    <source>
        <dbReference type="ARBA" id="ARBA00033413"/>
    </source>
</evidence>
<dbReference type="PANTHER" id="PTHR43071">
    <property type="entry name" value="2-AMINO-4-HYDROXY-6-HYDROXYMETHYLDIHYDROPTERIDINE PYROPHOSPHOKINASE"/>
    <property type="match status" value="1"/>
</dbReference>
<comment type="function">
    <text evidence="10">Catalyzes the transfer of pyrophosphate from adenosine triphosphate (ATP) to 6-hydroxymethyl-7,8-dihydropterin, an enzymatic step in folate biosynthesis pathway.</text>
</comment>
<evidence type="ECO:0000256" key="7">
    <source>
        <dbReference type="ARBA" id="ARBA00022777"/>
    </source>
</evidence>
<keyword evidence="5 14" id="KW-0808">Transferase</keyword>
<evidence type="ECO:0000256" key="4">
    <source>
        <dbReference type="ARBA" id="ARBA00016218"/>
    </source>
</evidence>